<sequence>MNASRIYRAGAIGHTGFGDYGHLLHLPFQHIPNVEMVAIADPDEAGREKAIEESGAEAGYADYREMLEKAQLDIVSVCPRESAEHKDMILAAIAAGVHVYSDKPLAVDVAECDEIVEASEKAGVRVAVAKQSRYVEPFLTAKKLLEVGEIGDLVTMHARGKEDHRGGGEDTLVLGVHMMDLMRWFAGDPQWVFGRVTKDGREITKADAFQPTERSGPVAGDAVHAMYGFEKGVIGHFVSAANQHHRGDRWGFVLVGTKASIAIRFFMDMESPSKMRITQANMVPEEAEGWEPIDVPPEPVVPGSPPLATGHPPTRGNRLAIADLIRAVEEDREPLVSARDGRWAMEMVHGIYWSHLSGCRVPFPLEKRKHPLI</sequence>
<keyword evidence="5" id="KW-1185">Reference proteome</keyword>
<dbReference type="Pfam" id="PF22725">
    <property type="entry name" value="GFO_IDH_MocA_C3"/>
    <property type="match status" value="1"/>
</dbReference>
<gene>
    <name evidence="4" type="ORF">GCM10010862_34180</name>
</gene>
<name>A0ABQ5W8N7_9HYPH</name>
<accession>A0ABQ5W8N7</accession>
<feature type="domain" description="GFO/IDH/MocA-like oxidoreductase" evidence="3">
    <location>
        <begin position="138"/>
        <end position="261"/>
    </location>
</feature>
<dbReference type="RefSeq" id="WP_284341575.1">
    <property type="nucleotide sequence ID" value="NZ_BSNS01000018.1"/>
</dbReference>
<comment type="caution">
    <text evidence="4">The sequence shown here is derived from an EMBL/GenBank/DDBJ whole genome shotgun (WGS) entry which is preliminary data.</text>
</comment>
<keyword evidence="1" id="KW-0560">Oxidoreductase</keyword>
<dbReference type="Pfam" id="PF01408">
    <property type="entry name" value="GFO_IDH_MocA"/>
    <property type="match status" value="1"/>
</dbReference>
<dbReference type="EMBL" id="BSNS01000018">
    <property type="protein sequence ID" value="GLQ56159.1"/>
    <property type="molecule type" value="Genomic_DNA"/>
</dbReference>
<proteinExistence type="predicted"/>
<evidence type="ECO:0000259" key="2">
    <source>
        <dbReference type="Pfam" id="PF01408"/>
    </source>
</evidence>
<dbReference type="SUPFAM" id="SSF51735">
    <property type="entry name" value="NAD(P)-binding Rossmann-fold domains"/>
    <property type="match status" value="1"/>
</dbReference>
<dbReference type="Gene3D" id="3.40.50.720">
    <property type="entry name" value="NAD(P)-binding Rossmann-like Domain"/>
    <property type="match status" value="1"/>
</dbReference>
<evidence type="ECO:0000313" key="5">
    <source>
        <dbReference type="Proteomes" id="UP001156691"/>
    </source>
</evidence>
<reference evidence="5" key="1">
    <citation type="journal article" date="2019" name="Int. J. Syst. Evol. Microbiol.">
        <title>The Global Catalogue of Microorganisms (GCM) 10K type strain sequencing project: providing services to taxonomists for standard genome sequencing and annotation.</title>
        <authorList>
            <consortium name="The Broad Institute Genomics Platform"/>
            <consortium name="The Broad Institute Genome Sequencing Center for Infectious Disease"/>
            <person name="Wu L."/>
            <person name="Ma J."/>
        </authorList>
    </citation>
    <scope>NUCLEOTIDE SEQUENCE [LARGE SCALE GENOMIC DNA]</scope>
    <source>
        <strain evidence="5">NBRC 112416</strain>
    </source>
</reference>
<dbReference type="InterPro" id="IPR055170">
    <property type="entry name" value="GFO_IDH_MocA-like_dom"/>
</dbReference>
<dbReference type="PANTHER" id="PTHR43818:SF11">
    <property type="entry name" value="BCDNA.GH03377"/>
    <property type="match status" value="1"/>
</dbReference>
<organism evidence="4 5">
    <name type="scientific">Devosia nitrariae</name>
    <dbReference type="NCBI Taxonomy" id="2071872"/>
    <lineage>
        <taxon>Bacteria</taxon>
        <taxon>Pseudomonadati</taxon>
        <taxon>Pseudomonadota</taxon>
        <taxon>Alphaproteobacteria</taxon>
        <taxon>Hyphomicrobiales</taxon>
        <taxon>Devosiaceae</taxon>
        <taxon>Devosia</taxon>
    </lineage>
</organism>
<evidence type="ECO:0000259" key="3">
    <source>
        <dbReference type="Pfam" id="PF22725"/>
    </source>
</evidence>
<dbReference type="InterPro" id="IPR050463">
    <property type="entry name" value="Gfo/Idh/MocA_oxidrdct_glycsds"/>
</dbReference>
<protein>
    <submittedName>
        <fullName evidence="4">3-chlorobenzoate-3,4-dioxygenase dehydrogenase</fullName>
    </submittedName>
</protein>
<feature type="domain" description="Gfo/Idh/MocA-like oxidoreductase N-terminal" evidence="2">
    <location>
        <begin position="15"/>
        <end position="129"/>
    </location>
</feature>
<dbReference type="Gene3D" id="3.30.360.10">
    <property type="entry name" value="Dihydrodipicolinate Reductase, domain 2"/>
    <property type="match status" value="1"/>
</dbReference>
<dbReference type="Proteomes" id="UP001156691">
    <property type="component" value="Unassembled WGS sequence"/>
</dbReference>
<dbReference type="SUPFAM" id="SSF55347">
    <property type="entry name" value="Glyceraldehyde-3-phosphate dehydrogenase-like, C-terminal domain"/>
    <property type="match status" value="1"/>
</dbReference>
<evidence type="ECO:0000256" key="1">
    <source>
        <dbReference type="ARBA" id="ARBA00023002"/>
    </source>
</evidence>
<evidence type="ECO:0000313" key="4">
    <source>
        <dbReference type="EMBL" id="GLQ56159.1"/>
    </source>
</evidence>
<dbReference type="InterPro" id="IPR036291">
    <property type="entry name" value="NAD(P)-bd_dom_sf"/>
</dbReference>
<dbReference type="InterPro" id="IPR000683">
    <property type="entry name" value="Gfo/Idh/MocA-like_OxRdtase_N"/>
</dbReference>
<dbReference type="PANTHER" id="PTHR43818">
    <property type="entry name" value="BCDNA.GH03377"/>
    <property type="match status" value="1"/>
</dbReference>